<evidence type="ECO:0000256" key="2">
    <source>
        <dbReference type="ARBA" id="ARBA00004448"/>
    </source>
</evidence>
<evidence type="ECO:0000256" key="7">
    <source>
        <dbReference type="ARBA" id="ARBA00022692"/>
    </source>
</evidence>
<dbReference type="GO" id="GO:0106292">
    <property type="term" value="F:superoxide-generating NADPH oxidase activity"/>
    <property type="evidence" value="ECO:0007669"/>
    <property type="project" value="UniProtKB-ARBA"/>
</dbReference>
<comment type="cofactor">
    <cofactor evidence="14">
        <name>Fe cation</name>
        <dbReference type="ChEBI" id="CHEBI:24875"/>
    </cofactor>
    <text evidence="14">Binds 2 iron ions per subunit.</text>
</comment>
<comment type="subunit">
    <text evidence="4">Homodimer; disulfide-linked.</text>
</comment>
<evidence type="ECO:0000256" key="14">
    <source>
        <dbReference type="RuleBase" id="RU003779"/>
    </source>
</evidence>
<organism evidence="15 16">
    <name type="scientific">Kingdonia uniflora</name>
    <dbReference type="NCBI Taxonomy" id="39325"/>
    <lineage>
        <taxon>Eukaryota</taxon>
        <taxon>Viridiplantae</taxon>
        <taxon>Streptophyta</taxon>
        <taxon>Embryophyta</taxon>
        <taxon>Tracheophyta</taxon>
        <taxon>Spermatophyta</taxon>
        <taxon>Magnoliopsida</taxon>
        <taxon>Ranunculales</taxon>
        <taxon>Circaeasteraceae</taxon>
        <taxon>Kingdonia</taxon>
    </lineage>
</organism>
<dbReference type="GO" id="GO:0102721">
    <property type="term" value="F:ubiquinol:oxygen oxidoreductase activity"/>
    <property type="evidence" value="ECO:0007669"/>
    <property type="project" value="UniProtKB-EC"/>
</dbReference>
<dbReference type="Gene3D" id="1.20.1260.140">
    <property type="entry name" value="Alternative oxidase"/>
    <property type="match status" value="2"/>
</dbReference>
<gene>
    <name evidence="15" type="ORF">GIB67_013594</name>
</gene>
<comment type="caution">
    <text evidence="15">The sequence shown here is derived from an EMBL/GenBank/DDBJ whole genome shotgun (WGS) entry which is preliminary data.</text>
</comment>
<evidence type="ECO:0000256" key="1">
    <source>
        <dbReference type="ARBA" id="ARBA00001192"/>
    </source>
</evidence>
<protein>
    <recommendedName>
        <fullName evidence="14">Ubiquinol oxidase</fullName>
        <ecNumber evidence="14">1.10.3.11</ecNumber>
    </recommendedName>
</protein>
<name>A0A7J7KV37_9MAGN</name>
<dbReference type="Pfam" id="PF01786">
    <property type="entry name" value="AOX"/>
    <property type="match status" value="2"/>
</dbReference>
<evidence type="ECO:0000256" key="12">
    <source>
        <dbReference type="ARBA" id="ARBA00023004"/>
    </source>
</evidence>
<evidence type="ECO:0000256" key="9">
    <source>
        <dbReference type="ARBA" id="ARBA00022982"/>
    </source>
</evidence>
<keyword evidence="5" id="KW-0813">Transport</keyword>
<dbReference type="GO" id="GO:0009916">
    <property type="term" value="F:alternative oxidase activity"/>
    <property type="evidence" value="ECO:0007669"/>
    <property type="project" value="UniProtKB-UniRule"/>
</dbReference>
<keyword evidence="6 14" id="KW-0679">Respiratory chain</keyword>
<dbReference type="PANTHER" id="PTHR31803">
    <property type="entry name" value="ALTERNATIVE OXIDASE"/>
    <property type="match status" value="1"/>
</dbReference>
<dbReference type="OrthoDB" id="16906at2759"/>
<dbReference type="GO" id="GO:0046872">
    <property type="term" value="F:metal ion binding"/>
    <property type="evidence" value="ECO:0007669"/>
    <property type="project" value="UniProtKB-UniRule"/>
</dbReference>
<keyword evidence="9 14" id="KW-0249">Electron transport</keyword>
<comment type="similarity">
    <text evidence="3 14">Belongs to the alternative oxidase family.</text>
</comment>
<evidence type="ECO:0000256" key="10">
    <source>
        <dbReference type="ARBA" id="ARBA00022989"/>
    </source>
</evidence>
<evidence type="ECO:0000256" key="11">
    <source>
        <dbReference type="ARBA" id="ARBA00023002"/>
    </source>
</evidence>
<comment type="catalytic activity">
    <reaction evidence="1 14">
        <text>2 a ubiquinol + O2 = 2 a ubiquinone + 2 H2O</text>
        <dbReference type="Rhea" id="RHEA:30255"/>
        <dbReference type="Rhea" id="RHEA-COMP:9565"/>
        <dbReference type="Rhea" id="RHEA-COMP:9566"/>
        <dbReference type="ChEBI" id="CHEBI:15377"/>
        <dbReference type="ChEBI" id="CHEBI:15379"/>
        <dbReference type="ChEBI" id="CHEBI:16389"/>
        <dbReference type="ChEBI" id="CHEBI:17976"/>
        <dbReference type="EC" id="1.10.3.11"/>
    </reaction>
</comment>
<dbReference type="GO" id="GO:0005743">
    <property type="term" value="C:mitochondrial inner membrane"/>
    <property type="evidence" value="ECO:0007669"/>
    <property type="project" value="UniProtKB-SubCell"/>
</dbReference>
<dbReference type="InterPro" id="IPR002680">
    <property type="entry name" value="AOX"/>
</dbReference>
<dbReference type="GO" id="GO:0098803">
    <property type="term" value="C:respiratory chain complex"/>
    <property type="evidence" value="ECO:0007669"/>
    <property type="project" value="UniProtKB-UniRule"/>
</dbReference>
<keyword evidence="10" id="KW-1133">Transmembrane helix</keyword>
<reference evidence="15 16" key="1">
    <citation type="journal article" date="2020" name="IScience">
        <title>Genome Sequencing of the Endangered Kingdonia uniflora (Circaeasteraceae, Ranunculales) Reveals Potential Mechanisms of Evolutionary Specialization.</title>
        <authorList>
            <person name="Sun Y."/>
            <person name="Deng T."/>
            <person name="Zhang A."/>
            <person name="Moore M.J."/>
            <person name="Landis J.B."/>
            <person name="Lin N."/>
            <person name="Zhang H."/>
            <person name="Zhang X."/>
            <person name="Huang J."/>
            <person name="Zhang X."/>
            <person name="Sun H."/>
            <person name="Wang H."/>
        </authorList>
    </citation>
    <scope>NUCLEOTIDE SEQUENCE [LARGE SCALE GENOMIC DNA]</scope>
    <source>
        <strain evidence="15">TB1705</strain>
        <tissue evidence="15">Leaf</tissue>
    </source>
</reference>
<proteinExistence type="inferred from homology"/>
<comment type="subcellular location">
    <subcellularLocation>
        <location evidence="2">Mitochondrion inner membrane</location>
        <topology evidence="2">Multi-pass membrane protein</topology>
    </subcellularLocation>
</comment>
<keyword evidence="16" id="KW-1185">Reference proteome</keyword>
<evidence type="ECO:0000256" key="3">
    <source>
        <dbReference type="ARBA" id="ARBA00008388"/>
    </source>
</evidence>
<dbReference type="PANTHER" id="PTHR31803:SF3">
    <property type="entry name" value="ALTERNATIVE OXIDASE"/>
    <property type="match status" value="1"/>
</dbReference>
<evidence type="ECO:0000256" key="13">
    <source>
        <dbReference type="ARBA" id="ARBA00023136"/>
    </source>
</evidence>
<keyword evidence="8 14" id="KW-0479">Metal-binding</keyword>
<accession>A0A7J7KV37</accession>
<dbReference type="EMBL" id="JACGCM010002890">
    <property type="protein sequence ID" value="KAF6134197.1"/>
    <property type="molecule type" value="Genomic_DNA"/>
</dbReference>
<dbReference type="InterPro" id="IPR038659">
    <property type="entry name" value="AOX_sf"/>
</dbReference>
<dbReference type="Proteomes" id="UP000541444">
    <property type="component" value="Unassembled WGS sequence"/>
</dbReference>
<keyword evidence="12 14" id="KW-0408">Iron</keyword>
<sequence>MMLEMVAVVPGMVGVMLLHCKSLRRFEHSGGWIKALLEEAENERMHLMTFMGAAMVGESNCDYRARHILQYLFLSELDKGQFENVPTPAIVNDYWRLPAGSILRDVVMVVRTDEAHLSDVNHFASE</sequence>
<keyword evidence="7 14" id="KW-0812">Transmembrane</keyword>
<dbReference type="GO" id="GO:0010230">
    <property type="term" value="P:alternative respiration"/>
    <property type="evidence" value="ECO:0007669"/>
    <property type="project" value="TreeGrafter"/>
</dbReference>
<evidence type="ECO:0000256" key="6">
    <source>
        <dbReference type="ARBA" id="ARBA00022660"/>
    </source>
</evidence>
<evidence type="ECO:0000313" key="15">
    <source>
        <dbReference type="EMBL" id="KAF6134197.1"/>
    </source>
</evidence>
<dbReference type="EC" id="1.10.3.11" evidence="14"/>
<keyword evidence="11 14" id="KW-0560">Oxidoreductase</keyword>
<dbReference type="AlphaFoldDB" id="A0A7J7KV37"/>
<evidence type="ECO:0000256" key="4">
    <source>
        <dbReference type="ARBA" id="ARBA00011748"/>
    </source>
</evidence>
<evidence type="ECO:0000256" key="5">
    <source>
        <dbReference type="ARBA" id="ARBA00022448"/>
    </source>
</evidence>
<evidence type="ECO:0000313" key="16">
    <source>
        <dbReference type="Proteomes" id="UP000541444"/>
    </source>
</evidence>
<evidence type="ECO:0000256" key="8">
    <source>
        <dbReference type="ARBA" id="ARBA00022723"/>
    </source>
</evidence>
<keyword evidence="13 14" id="KW-0472">Membrane</keyword>